<evidence type="ECO:0000256" key="2">
    <source>
        <dbReference type="ARBA" id="ARBA00023125"/>
    </source>
</evidence>
<keyword evidence="6" id="KW-1185">Reference proteome</keyword>
<organism evidence="5 6">
    <name type="scientific">Winogradskya consettensis</name>
    <dbReference type="NCBI Taxonomy" id="113560"/>
    <lineage>
        <taxon>Bacteria</taxon>
        <taxon>Bacillati</taxon>
        <taxon>Actinomycetota</taxon>
        <taxon>Actinomycetes</taxon>
        <taxon>Micromonosporales</taxon>
        <taxon>Micromonosporaceae</taxon>
        <taxon>Winogradskya</taxon>
    </lineage>
</organism>
<keyword evidence="3" id="KW-0804">Transcription</keyword>
<comment type="caution">
    <text evidence="5">The sequence shown here is derived from an EMBL/GenBank/DDBJ whole genome shotgun (WGS) entry which is preliminary data.</text>
</comment>
<dbReference type="SMART" id="SM00421">
    <property type="entry name" value="HTH_LUXR"/>
    <property type="match status" value="1"/>
</dbReference>
<evidence type="ECO:0000256" key="1">
    <source>
        <dbReference type="ARBA" id="ARBA00023015"/>
    </source>
</evidence>
<dbReference type="PANTHER" id="PTHR44688">
    <property type="entry name" value="DNA-BINDING TRANSCRIPTIONAL ACTIVATOR DEVR_DOSR"/>
    <property type="match status" value="1"/>
</dbReference>
<proteinExistence type="predicted"/>
<dbReference type="SUPFAM" id="SSF46894">
    <property type="entry name" value="C-terminal effector domain of the bipartite response regulators"/>
    <property type="match status" value="1"/>
</dbReference>
<dbReference type="InterPro" id="IPR000792">
    <property type="entry name" value="Tscrpt_reg_LuxR_C"/>
</dbReference>
<evidence type="ECO:0000256" key="3">
    <source>
        <dbReference type="ARBA" id="ARBA00023163"/>
    </source>
</evidence>
<dbReference type="InterPro" id="IPR036388">
    <property type="entry name" value="WH-like_DNA-bd_sf"/>
</dbReference>
<dbReference type="PRINTS" id="PR00038">
    <property type="entry name" value="HTHLUXR"/>
</dbReference>
<dbReference type="Pfam" id="PF00196">
    <property type="entry name" value="GerE"/>
    <property type="match status" value="1"/>
</dbReference>
<feature type="domain" description="HTH luxR-type" evidence="4">
    <location>
        <begin position="257"/>
        <end position="322"/>
    </location>
</feature>
<dbReference type="RefSeq" id="WP_212999572.1">
    <property type="nucleotide sequence ID" value="NZ_BAAATW010000010.1"/>
</dbReference>
<dbReference type="InterPro" id="IPR016032">
    <property type="entry name" value="Sig_transdc_resp-reg_C-effctor"/>
</dbReference>
<dbReference type="Proteomes" id="UP000680865">
    <property type="component" value="Unassembled WGS sequence"/>
</dbReference>
<sequence>MAEARFSAQGFRARAVRRAISDLAAEEPPARELLDEVETRLRQVIRFDTGAWWTSDPETLLPTESGNFDLAAIERELSVDGGVRLEGLDGKGSHDLRVVARSGQSAWGSACLTRDGGAQPFTAEEFGYVGGIAKDVGFALRADLLRTAMESRPDRGSATVAPGVGTLVLGGSDAIEGFTPDARTWLARLGMADLSSPLPTALRWISLEARARRPARSRLGVGDGGLVAVQAEALHGAASPKVVMSLEPASSRSLFPLLLALHDLTAREKTVARLIVAGWPLEEIATHLTLSLHTVRDHVKAIYAKVGVRSRPELTARLGGVPAGDPLF</sequence>
<protein>
    <recommendedName>
        <fullName evidence="4">HTH luxR-type domain-containing protein</fullName>
    </recommendedName>
</protein>
<keyword evidence="2" id="KW-0238">DNA-binding</keyword>
<name>A0A919SPH6_9ACTN</name>
<keyword evidence="1" id="KW-0805">Transcription regulation</keyword>
<accession>A0A919SPH6</accession>
<dbReference type="CDD" id="cd06170">
    <property type="entry name" value="LuxR_C_like"/>
    <property type="match status" value="1"/>
</dbReference>
<dbReference type="PANTHER" id="PTHR44688:SF16">
    <property type="entry name" value="DNA-BINDING TRANSCRIPTIONAL ACTIVATOR DEVR_DOSR"/>
    <property type="match status" value="1"/>
</dbReference>
<dbReference type="Gene3D" id="1.10.10.10">
    <property type="entry name" value="Winged helix-like DNA-binding domain superfamily/Winged helix DNA-binding domain"/>
    <property type="match status" value="1"/>
</dbReference>
<dbReference type="GO" id="GO:0006355">
    <property type="term" value="P:regulation of DNA-templated transcription"/>
    <property type="evidence" value="ECO:0007669"/>
    <property type="project" value="InterPro"/>
</dbReference>
<evidence type="ECO:0000313" key="6">
    <source>
        <dbReference type="Proteomes" id="UP000680865"/>
    </source>
</evidence>
<dbReference type="AlphaFoldDB" id="A0A919SPH6"/>
<evidence type="ECO:0000259" key="4">
    <source>
        <dbReference type="PROSITE" id="PS50043"/>
    </source>
</evidence>
<reference evidence="5" key="1">
    <citation type="submission" date="2021-03" db="EMBL/GenBank/DDBJ databases">
        <title>Whole genome shotgun sequence of Actinoplanes consettensis NBRC 14913.</title>
        <authorList>
            <person name="Komaki H."/>
            <person name="Tamura T."/>
        </authorList>
    </citation>
    <scope>NUCLEOTIDE SEQUENCE</scope>
    <source>
        <strain evidence="5">NBRC 14913</strain>
    </source>
</reference>
<evidence type="ECO:0000313" key="5">
    <source>
        <dbReference type="EMBL" id="GIM76162.1"/>
    </source>
</evidence>
<dbReference type="GO" id="GO:0003677">
    <property type="term" value="F:DNA binding"/>
    <property type="evidence" value="ECO:0007669"/>
    <property type="project" value="UniProtKB-KW"/>
</dbReference>
<dbReference type="PROSITE" id="PS50043">
    <property type="entry name" value="HTH_LUXR_2"/>
    <property type="match status" value="1"/>
</dbReference>
<dbReference type="EMBL" id="BOQP01000027">
    <property type="protein sequence ID" value="GIM76162.1"/>
    <property type="molecule type" value="Genomic_DNA"/>
</dbReference>
<gene>
    <name evidence="5" type="ORF">Aco04nite_48990</name>
</gene>